<dbReference type="EMBL" id="OX451740">
    <property type="protein sequence ID" value="CAI8614752.1"/>
    <property type="molecule type" value="Genomic_DNA"/>
</dbReference>
<name>A0AAV1AX64_VICFA</name>
<feature type="compositionally biased region" description="Basic and acidic residues" evidence="1">
    <location>
        <begin position="74"/>
        <end position="92"/>
    </location>
</feature>
<gene>
    <name evidence="2" type="ORF">VFH_V145040</name>
</gene>
<evidence type="ECO:0000313" key="3">
    <source>
        <dbReference type="Proteomes" id="UP001157006"/>
    </source>
</evidence>
<keyword evidence="3" id="KW-1185">Reference proteome</keyword>
<dbReference type="AlphaFoldDB" id="A0AAV1AX64"/>
<sequence>MAKASNQQASSDEEFSNSSSSSEEEQVNPQINKEEYEEELEAVARVTSSDNDEVTGDNLVDPDEDAAAEDADNDEQRGDDDAPKISKREKARGSGRHASKVTKKRRIKILD</sequence>
<evidence type="ECO:0000313" key="2">
    <source>
        <dbReference type="EMBL" id="CAI8614752.1"/>
    </source>
</evidence>
<evidence type="ECO:0000256" key="1">
    <source>
        <dbReference type="SAM" id="MobiDB-lite"/>
    </source>
</evidence>
<protein>
    <submittedName>
        <fullName evidence="2">Uncharacterized protein</fullName>
    </submittedName>
</protein>
<organism evidence="2 3">
    <name type="scientific">Vicia faba</name>
    <name type="common">Broad bean</name>
    <name type="synonym">Faba vulgaris</name>
    <dbReference type="NCBI Taxonomy" id="3906"/>
    <lineage>
        <taxon>Eukaryota</taxon>
        <taxon>Viridiplantae</taxon>
        <taxon>Streptophyta</taxon>
        <taxon>Embryophyta</taxon>
        <taxon>Tracheophyta</taxon>
        <taxon>Spermatophyta</taxon>
        <taxon>Magnoliopsida</taxon>
        <taxon>eudicotyledons</taxon>
        <taxon>Gunneridae</taxon>
        <taxon>Pentapetalae</taxon>
        <taxon>rosids</taxon>
        <taxon>fabids</taxon>
        <taxon>Fabales</taxon>
        <taxon>Fabaceae</taxon>
        <taxon>Papilionoideae</taxon>
        <taxon>50 kb inversion clade</taxon>
        <taxon>NPAAA clade</taxon>
        <taxon>Hologalegina</taxon>
        <taxon>IRL clade</taxon>
        <taxon>Fabeae</taxon>
        <taxon>Vicia</taxon>
    </lineage>
</organism>
<proteinExistence type="predicted"/>
<feature type="region of interest" description="Disordered" evidence="1">
    <location>
        <begin position="1"/>
        <end position="111"/>
    </location>
</feature>
<reference evidence="2 3" key="1">
    <citation type="submission" date="2023-01" db="EMBL/GenBank/DDBJ databases">
        <authorList>
            <person name="Kreplak J."/>
        </authorList>
    </citation>
    <scope>NUCLEOTIDE SEQUENCE [LARGE SCALE GENOMIC DNA]</scope>
</reference>
<feature type="compositionally biased region" description="Acidic residues" evidence="1">
    <location>
        <begin position="50"/>
        <end position="73"/>
    </location>
</feature>
<feature type="compositionally biased region" description="Basic residues" evidence="1">
    <location>
        <begin position="93"/>
        <end position="111"/>
    </location>
</feature>
<dbReference type="Proteomes" id="UP001157006">
    <property type="component" value="Chromosome 5"/>
</dbReference>
<accession>A0AAV1AX64</accession>